<dbReference type="PANTHER" id="PTHR35038">
    <property type="entry name" value="DISSIMILATORY SULFITE REDUCTASE SIRA"/>
    <property type="match status" value="1"/>
</dbReference>
<protein>
    <submittedName>
        <fullName evidence="2">Uncharacterized protein</fullName>
    </submittedName>
</protein>
<keyword evidence="1" id="KW-0732">Signal</keyword>
<evidence type="ECO:0000256" key="1">
    <source>
        <dbReference type="ARBA" id="ARBA00022729"/>
    </source>
</evidence>
<dbReference type="Gene3D" id="1.10.1130.10">
    <property type="entry name" value="Flavocytochrome C3, Chain A"/>
    <property type="match status" value="1"/>
</dbReference>
<dbReference type="EMBL" id="UOFV01000227">
    <property type="protein sequence ID" value="VAX00925.1"/>
    <property type="molecule type" value="Genomic_DNA"/>
</dbReference>
<dbReference type="InterPro" id="IPR036280">
    <property type="entry name" value="Multihaem_cyt_sf"/>
</dbReference>
<organism evidence="2">
    <name type="scientific">hydrothermal vent metagenome</name>
    <dbReference type="NCBI Taxonomy" id="652676"/>
    <lineage>
        <taxon>unclassified sequences</taxon>
        <taxon>metagenomes</taxon>
        <taxon>ecological metagenomes</taxon>
    </lineage>
</organism>
<name>A0A3B1B3T0_9ZZZZ</name>
<accession>A0A3B1B3T0</accession>
<gene>
    <name evidence="2" type="ORF">MNBD_GAMMA19-189</name>
</gene>
<dbReference type="SUPFAM" id="SSF48695">
    <property type="entry name" value="Multiheme cytochromes"/>
    <property type="match status" value="1"/>
</dbReference>
<dbReference type="InterPro" id="IPR051829">
    <property type="entry name" value="Multiheme_Cytochr_ET"/>
</dbReference>
<sequence length="295" mass="33949">MKYISLFIIFLIPLVVNGKEEQKIEMPPLHHVVKVKPPEDMKLPKEFPLNDEGQIDCKTCHGIKDIAKTPVNKVNKVNKKADNFHRGGPYKQLTDFCANCHNKKDYKRPNIHKLLDEKGEFDKKDCEYCHKEAPDLKKEIKRENLEFRLPPQKICFGCHLKTPHLNALNHQVKPDKKMRKRMREAEKKRGIILPLDNEGKVMCATCHAPHQPGVIDKKKPAGKQVSDTDLDKGVSYVKHSWNRVFQSDKKARLEKLSQESGAVYSLGYERIKTEVLLRLPAKDGALCQACHTFEK</sequence>
<reference evidence="2" key="1">
    <citation type="submission" date="2018-06" db="EMBL/GenBank/DDBJ databases">
        <authorList>
            <person name="Zhirakovskaya E."/>
        </authorList>
    </citation>
    <scope>NUCLEOTIDE SEQUENCE</scope>
</reference>
<dbReference type="AlphaFoldDB" id="A0A3B1B3T0"/>
<proteinExistence type="predicted"/>
<evidence type="ECO:0000313" key="2">
    <source>
        <dbReference type="EMBL" id="VAX00925.1"/>
    </source>
</evidence>